<dbReference type="Pfam" id="PF08279">
    <property type="entry name" value="HTH_11"/>
    <property type="match status" value="1"/>
</dbReference>
<dbReference type="InterPro" id="IPR036388">
    <property type="entry name" value="WH-like_DNA-bd_sf"/>
</dbReference>
<evidence type="ECO:0000259" key="2">
    <source>
        <dbReference type="Pfam" id="PF13280"/>
    </source>
</evidence>
<dbReference type="InterPro" id="IPR036390">
    <property type="entry name" value="WH_DNA-bd_sf"/>
</dbReference>
<organism evidence="4 5">
    <name type="scientific">Haloferula rosea</name>
    <dbReference type="NCBI Taxonomy" id="490093"/>
    <lineage>
        <taxon>Bacteria</taxon>
        <taxon>Pseudomonadati</taxon>
        <taxon>Verrucomicrobiota</taxon>
        <taxon>Verrucomicrobiia</taxon>
        <taxon>Verrucomicrobiales</taxon>
        <taxon>Verrucomicrobiaceae</taxon>
        <taxon>Haloferula</taxon>
    </lineage>
</organism>
<dbReference type="PANTHER" id="PTHR34580">
    <property type="match status" value="1"/>
</dbReference>
<evidence type="ECO:0000313" key="5">
    <source>
        <dbReference type="Proteomes" id="UP000658278"/>
    </source>
</evidence>
<sequence length="322" mass="36683">MHRIQLIHAALKEGGFPNCRTLAERLEVTDKTVQRDISFMRDELGLPLEYDRSMHGYTYTSGVDECPSFGLGAKELAGYLHAREAISALSGTALEESMRDLFSTLNHMVERQFDISGDDVEASITRRASGVAKADPETFGRLAEALLRRREATLFYHKIGAERSEPRRIRPYHLGEVEGCWYVIGHDLQREALRTFALPRVSRVRVEAVGFDKPADFDGAAYLERSFSVWSDEEGKALQQVRVELRGYAARMAQERRWHPTQELKRLDAAGERVELRFMLSRPEELFRWVLSWGSKARVIGPDVLKQRVVRELARMGDESGA</sequence>
<accession>A0A934VCN5</accession>
<dbReference type="RefSeq" id="WP_200282465.1">
    <property type="nucleotide sequence ID" value="NZ_JAENII010000015.1"/>
</dbReference>
<dbReference type="Pfam" id="PF25583">
    <property type="entry name" value="WCX"/>
    <property type="match status" value="1"/>
</dbReference>
<dbReference type="SUPFAM" id="SSF46785">
    <property type="entry name" value="Winged helix' DNA-binding domain"/>
    <property type="match status" value="1"/>
</dbReference>
<keyword evidence="5" id="KW-1185">Reference proteome</keyword>
<dbReference type="Gene3D" id="1.10.10.10">
    <property type="entry name" value="Winged helix-like DNA-binding domain superfamily/Winged helix DNA-binding domain"/>
    <property type="match status" value="1"/>
</dbReference>
<comment type="caution">
    <text evidence="4">The sequence shown here is derived from an EMBL/GenBank/DDBJ whole genome shotgun (WGS) entry which is preliminary data.</text>
</comment>
<evidence type="ECO:0000313" key="4">
    <source>
        <dbReference type="EMBL" id="MBK1828633.1"/>
    </source>
</evidence>
<dbReference type="InterPro" id="IPR051534">
    <property type="entry name" value="CBASS_pafABC_assoc_protein"/>
</dbReference>
<dbReference type="PROSITE" id="PS52050">
    <property type="entry name" value="WYL"/>
    <property type="match status" value="1"/>
</dbReference>
<dbReference type="EMBL" id="JAENII010000015">
    <property type="protein sequence ID" value="MBK1828633.1"/>
    <property type="molecule type" value="Genomic_DNA"/>
</dbReference>
<evidence type="ECO:0000259" key="3">
    <source>
        <dbReference type="Pfam" id="PF25583"/>
    </source>
</evidence>
<dbReference type="InterPro" id="IPR026881">
    <property type="entry name" value="WYL_dom"/>
</dbReference>
<gene>
    <name evidence="4" type="ORF">JIN81_16490</name>
</gene>
<feature type="domain" description="Helix-turn-helix type 11" evidence="1">
    <location>
        <begin position="5"/>
        <end position="57"/>
    </location>
</feature>
<dbReference type="Proteomes" id="UP000658278">
    <property type="component" value="Unassembled WGS sequence"/>
</dbReference>
<feature type="domain" description="WYL" evidence="2">
    <location>
        <begin position="137"/>
        <end position="206"/>
    </location>
</feature>
<evidence type="ECO:0000259" key="1">
    <source>
        <dbReference type="Pfam" id="PF08279"/>
    </source>
</evidence>
<protein>
    <submittedName>
        <fullName evidence="4">WYL domain-containing transcriptional regulator</fullName>
    </submittedName>
</protein>
<dbReference type="InterPro" id="IPR057727">
    <property type="entry name" value="WCX_dom"/>
</dbReference>
<feature type="domain" description="WCX" evidence="3">
    <location>
        <begin position="239"/>
        <end position="316"/>
    </location>
</feature>
<proteinExistence type="predicted"/>
<dbReference type="Pfam" id="PF13280">
    <property type="entry name" value="WYL"/>
    <property type="match status" value="1"/>
</dbReference>
<reference evidence="4" key="1">
    <citation type="submission" date="2021-01" db="EMBL/GenBank/DDBJ databases">
        <title>Modified the classification status of verrucomicrobia.</title>
        <authorList>
            <person name="Feng X."/>
        </authorList>
    </citation>
    <scope>NUCLEOTIDE SEQUENCE</scope>
    <source>
        <strain evidence="4">KCTC 22201</strain>
    </source>
</reference>
<name>A0A934VCN5_9BACT</name>
<dbReference type="AlphaFoldDB" id="A0A934VCN5"/>
<dbReference type="PANTHER" id="PTHR34580:SF1">
    <property type="entry name" value="PROTEIN PAFC"/>
    <property type="match status" value="1"/>
</dbReference>
<dbReference type="InterPro" id="IPR013196">
    <property type="entry name" value="HTH_11"/>
</dbReference>